<evidence type="ECO:0000256" key="1">
    <source>
        <dbReference type="ARBA" id="ARBA00001968"/>
    </source>
</evidence>
<dbReference type="InterPro" id="IPR027806">
    <property type="entry name" value="HARBI1_dom"/>
</dbReference>
<dbReference type="EMBL" id="NBNE01000264">
    <property type="protein sequence ID" value="OWZ21043.1"/>
    <property type="molecule type" value="Genomic_DNA"/>
</dbReference>
<name>A0A225WTU9_9STRA</name>
<keyword evidence="2" id="KW-0479">Metal-binding</keyword>
<comment type="cofactor">
    <cofactor evidence="1">
        <name>a divalent metal cation</name>
        <dbReference type="ChEBI" id="CHEBI:60240"/>
    </cofactor>
</comment>
<evidence type="ECO:0000313" key="5">
    <source>
        <dbReference type="Proteomes" id="UP000198211"/>
    </source>
</evidence>
<proteinExistence type="predicted"/>
<organism evidence="4 5">
    <name type="scientific">Phytophthora megakarya</name>
    <dbReference type="NCBI Taxonomy" id="4795"/>
    <lineage>
        <taxon>Eukaryota</taxon>
        <taxon>Sar</taxon>
        <taxon>Stramenopiles</taxon>
        <taxon>Oomycota</taxon>
        <taxon>Peronosporomycetes</taxon>
        <taxon>Peronosporales</taxon>
        <taxon>Peronosporaceae</taxon>
        <taxon>Phytophthora</taxon>
    </lineage>
</organism>
<evidence type="ECO:0000259" key="3">
    <source>
        <dbReference type="Pfam" id="PF13359"/>
    </source>
</evidence>
<comment type="caution">
    <text evidence="4">The sequence shown here is derived from an EMBL/GenBank/DDBJ whole genome shotgun (WGS) entry which is preliminary data.</text>
</comment>
<protein>
    <recommendedName>
        <fullName evidence="3">DDE Tnp4 domain-containing protein</fullName>
    </recommendedName>
</protein>
<reference evidence="5" key="1">
    <citation type="submission" date="2017-03" db="EMBL/GenBank/DDBJ databases">
        <title>Phytopthora megakarya and P. palmivora, two closely related causual agents of cacao black pod achieved similar genome size and gene model numbers by different mechanisms.</title>
        <authorList>
            <person name="Ali S."/>
            <person name="Shao J."/>
            <person name="Larry D.J."/>
            <person name="Kronmiller B."/>
            <person name="Shen D."/>
            <person name="Strem M.D."/>
            <person name="Melnick R.L."/>
            <person name="Guiltinan M.J."/>
            <person name="Tyler B.M."/>
            <person name="Meinhardt L.W."/>
            <person name="Bailey B.A."/>
        </authorList>
    </citation>
    <scope>NUCLEOTIDE SEQUENCE [LARGE SCALE GENOMIC DNA]</scope>
    <source>
        <strain evidence="5">zdho120</strain>
    </source>
</reference>
<gene>
    <name evidence="4" type="ORF">PHMEG_0004469</name>
</gene>
<dbReference type="Proteomes" id="UP000198211">
    <property type="component" value="Unassembled WGS sequence"/>
</dbReference>
<dbReference type="OrthoDB" id="164601at2759"/>
<evidence type="ECO:0000313" key="4">
    <source>
        <dbReference type="EMBL" id="OWZ21043.1"/>
    </source>
</evidence>
<feature type="domain" description="DDE Tnp4" evidence="3">
    <location>
        <begin position="173"/>
        <end position="305"/>
    </location>
</feature>
<accession>A0A225WTU9</accession>
<dbReference type="AlphaFoldDB" id="A0A225WTU9"/>
<sequence length="398" mass="45124">MTPIAAQVLDCLTAQWEEEIVNLSSSHENFGDVSHHVEVESSDSESPILAQFVVSGGDNMLKGMTNFSSPELDALWALPAVTIAWKQGRRRKPSASGKNALFITLTVLKQFDTWHKHAIDFNMGVSTLDKMVHRAIQIIEPILYSQLVKRVKMDKQIEAGNTYTDYPHALYATNVNLPTDGRLTEQKVYFSAKHKLYGFKIKCSVVPPGVAIDVSDHAPGSRSDLTLSTRIIKELGRVFRTIHPRKQPRGGTLDREDIARNKAISADCVLVKDFFGRMCLLWKATYATIKWNENRFDSVARLCTARTNYHVGLMMPLRARDNEHYDMGLSKYQAMGERIRTQRARGQRQCRMQQQVFSRPAPYNTRVPVSQREPSLTLKKHLLLDRLLSAFQACFTLS</sequence>
<dbReference type="GO" id="GO:0046872">
    <property type="term" value="F:metal ion binding"/>
    <property type="evidence" value="ECO:0007669"/>
    <property type="project" value="UniProtKB-KW"/>
</dbReference>
<dbReference type="Pfam" id="PF13359">
    <property type="entry name" value="DDE_Tnp_4"/>
    <property type="match status" value="1"/>
</dbReference>
<evidence type="ECO:0000256" key="2">
    <source>
        <dbReference type="ARBA" id="ARBA00022723"/>
    </source>
</evidence>
<keyword evidence="5" id="KW-1185">Reference proteome</keyword>